<dbReference type="WBParaSite" id="PTRK_0000848100.1">
    <property type="protein sequence ID" value="PTRK_0000848100.1"/>
    <property type="gene ID" value="PTRK_0000848100"/>
</dbReference>
<evidence type="ECO:0000256" key="2">
    <source>
        <dbReference type="ARBA" id="ARBA00022912"/>
    </source>
</evidence>
<evidence type="ECO:0000313" key="6">
    <source>
        <dbReference type="WBParaSite" id="PTRK_0000848100.1"/>
    </source>
</evidence>
<keyword evidence="5" id="KW-1185">Reference proteome</keyword>
<evidence type="ECO:0000256" key="3">
    <source>
        <dbReference type="SAM" id="MobiDB-lite"/>
    </source>
</evidence>
<keyword evidence="1" id="KW-0378">Hydrolase</keyword>
<dbReference type="InterPro" id="IPR000340">
    <property type="entry name" value="Dual-sp_phosphatase_cat-dom"/>
</dbReference>
<dbReference type="InterPro" id="IPR029021">
    <property type="entry name" value="Prot-tyrosine_phosphatase-like"/>
</dbReference>
<dbReference type="GO" id="GO:0004651">
    <property type="term" value="F:polynucleotide 5'-phosphatase activity"/>
    <property type="evidence" value="ECO:0007669"/>
    <property type="project" value="TreeGrafter"/>
</dbReference>
<dbReference type="STRING" id="131310.A0A0N4ZK48"/>
<evidence type="ECO:0000313" key="5">
    <source>
        <dbReference type="Proteomes" id="UP000038045"/>
    </source>
</evidence>
<dbReference type="SMART" id="SM00195">
    <property type="entry name" value="DSPc"/>
    <property type="match status" value="1"/>
</dbReference>
<keyword evidence="2" id="KW-0904">Protein phosphatase</keyword>
<dbReference type="Pfam" id="PF00782">
    <property type="entry name" value="DSPc"/>
    <property type="match status" value="1"/>
</dbReference>
<dbReference type="SUPFAM" id="SSF52799">
    <property type="entry name" value="(Phosphotyrosine protein) phosphatases II"/>
    <property type="match status" value="1"/>
</dbReference>
<feature type="compositionally biased region" description="Basic and acidic residues" evidence="3">
    <location>
        <begin position="42"/>
        <end position="51"/>
    </location>
</feature>
<organism evidence="5 6">
    <name type="scientific">Parastrongyloides trichosuri</name>
    <name type="common">Possum-specific nematode worm</name>
    <dbReference type="NCBI Taxonomy" id="131310"/>
    <lineage>
        <taxon>Eukaryota</taxon>
        <taxon>Metazoa</taxon>
        <taxon>Ecdysozoa</taxon>
        <taxon>Nematoda</taxon>
        <taxon>Chromadorea</taxon>
        <taxon>Rhabditida</taxon>
        <taxon>Tylenchina</taxon>
        <taxon>Panagrolaimomorpha</taxon>
        <taxon>Strongyloidoidea</taxon>
        <taxon>Strongyloididae</taxon>
        <taxon>Parastrongyloides</taxon>
    </lineage>
</organism>
<proteinExistence type="predicted"/>
<dbReference type="AlphaFoldDB" id="A0A0N4ZK48"/>
<dbReference type="GO" id="GO:0004721">
    <property type="term" value="F:phosphoprotein phosphatase activity"/>
    <property type="evidence" value="ECO:0007669"/>
    <property type="project" value="UniProtKB-KW"/>
</dbReference>
<dbReference type="InterPro" id="IPR051029">
    <property type="entry name" value="mRNA_Capping_Enz/RNA_Phosphat"/>
</dbReference>
<sequence>MSSTYDRTRKRNRFDNFDKDNRRYMDNSRDSRSSRSSRHYSNHNEMEKREFTPTSLKLPKGWATYKKPIGNVIEGTQFLPFKTPLHHTYFTLHVNRVPLKEAFRPEDLIEHCRRKNIKLGLIIDLTSTNRYYDKYEFIKKKISYFKLPCAGHEIHEDEPKTEKFIEVVNNFLNDQRNVGKIIGVHCTHGLNRTGYMICRYMTDILGFSAKNATDAFEKARGYEMVRIHYKEHLQMLENQRNDKHEYYKKRDTDDSDIIECRDDL</sequence>
<accession>A0A0N4ZK48</accession>
<dbReference type="InterPro" id="IPR000387">
    <property type="entry name" value="Tyr_Pase_dom"/>
</dbReference>
<dbReference type="PANTHER" id="PTHR10367">
    <property type="entry name" value="MRNA-CAPPING ENZYME"/>
    <property type="match status" value="1"/>
</dbReference>
<dbReference type="PANTHER" id="PTHR10367:SF9">
    <property type="entry name" value="DUAL-SPECIFICITY PHOSPHATASE 11 (RNA_RNP COMPLEX 1-INTERACTING)"/>
    <property type="match status" value="1"/>
</dbReference>
<reference evidence="6" key="1">
    <citation type="submission" date="2017-02" db="UniProtKB">
        <authorList>
            <consortium name="WormBaseParasite"/>
        </authorList>
    </citation>
    <scope>IDENTIFICATION</scope>
</reference>
<dbReference type="InterPro" id="IPR016130">
    <property type="entry name" value="Tyr_Pase_AS"/>
</dbReference>
<evidence type="ECO:0000259" key="4">
    <source>
        <dbReference type="PROSITE" id="PS50056"/>
    </source>
</evidence>
<protein>
    <submittedName>
        <fullName evidence="6">TYR_PHOSPHATASE_2 domain-containing protein</fullName>
    </submittedName>
</protein>
<feature type="compositionally biased region" description="Basic and acidic residues" evidence="3">
    <location>
        <begin position="13"/>
        <end position="33"/>
    </location>
</feature>
<name>A0A0N4ZK48_PARTI</name>
<dbReference type="PROSITE" id="PS00383">
    <property type="entry name" value="TYR_PHOSPHATASE_1"/>
    <property type="match status" value="1"/>
</dbReference>
<dbReference type="InterPro" id="IPR020422">
    <property type="entry name" value="TYR_PHOSPHATASE_DUAL_dom"/>
</dbReference>
<dbReference type="PROSITE" id="PS50056">
    <property type="entry name" value="TYR_PHOSPHATASE_2"/>
    <property type="match status" value="1"/>
</dbReference>
<evidence type="ECO:0000256" key="1">
    <source>
        <dbReference type="ARBA" id="ARBA00022801"/>
    </source>
</evidence>
<dbReference type="Proteomes" id="UP000038045">
    <property type="component" value="Unplaced"/>
</dbReference>
<feature type="region of interest" description="Disordered" evidence="3">
    <location>
        <begin position="1"/>
        <end position="51"/>
    </location>
</feature>
<feature type="domain" description="Tyrosine specific protein phosphatases" evidence="4">
    <location>
        <begin position="162"/>
        <end position="234"/>
    </location>
</feature>
<dbReference type="Gene3D" id="3.90.190.10">
    <property type="entry name" value="Protein tyrosine phosphatase superfamily"/>
    <property type="match status" value="1"/>
</dbReference>